<dbReference type="InterPro" id="IPR042127">
    <property type="entry name" value="TMEM45"/>
</dbReference>
<sequence>MPTSFLGSALRGTFFLIFGLWWSVRYSLKYLRRKANAENQPSYGVQRMEFFEGAVKAFFALAGILVEQFVPAGPHLQLYSPKTHSWTDLTHWHYTTMYLFFLLSGIVDIVSHSPLKLPLGLDRLSLSLALFIEGLLFCFRDYSDAALDHHLHSLLAMAIFAGALCALLEVFLRDHIILETFRTSSFLLQGSWLWQIGFVLCPPWGGPGWDQTDRSNFTFLTMCFCWHYVGALAVLAANSAATRWYVGERGPGTVRESGWPRAIPKPDATLGNLATSVSWDKKSGRPCVSKHGLVRGLAGKDGLDATAEQTVLSSLPEWAGVSRQLSLPANT</sequence>
<dbReference type="PANTHER" id="PTHR16007">
    <property type="entry name" value="EPIDIDYMAL MEMBRANE PROTEIN E9-RELATED"/>
    <property type="match status" value="1"/>
</dbReference>
<dbReference type="Proteomes" id="UP000694555">
    <property type="component" value="Unplaced"/>
</dbReference>
<evidence type="ECO:0000256" key="2">
    <source>
        <dbReference type="ARBA" id="ARBA00006948"/>
    </source>
</evidence>
<evidence type="ECO:0000256" key="4">
    <source>
        <dbReference type="ARBA" id="ARBA00022989"/>
    </source>
</evidence>
<evidence type="ECO:0000313" key="7">
    <source>
        <dbReference type="Ensembl" id="ENSBJAP00000009204.1"/>
    </source>
</evidence>
<comment type="similarity">
    <text evidence="2">Belongs to the TMEM45 family.</text>
</comment>
<dbReference type="PANTHER" id="PTHR16007:SF21">
    <property type="entry name" value="TRANSMEMBRANE PROTEIN 45A"/>
    <property type="match status" value="1"/>
</dbReference>
<keyword evidence="4 6" id="KW-1133">Transmembrane helix</keyword>
<keyword evidence="8" id="KW-1185">Reference proteome</keyword>
<dbReference type="InterPro" id="IPR006904">
    <property type="entry name" value="DUF716"/>
</dbReference>
<evidence type="ECO:0000256" key="1">
    <source>
        <dbReference type="ARBA" id="ARBA00004141"/>
    </source>
</evidence>
<feature type="transmembrane region" description="Helical" evidence="6">
    <location>
        <begin position="154"/>
        <end position="172"/>
    </location>
</feature>
<dbReference type="GO" id="GO:0016020">
    <property type="term" value="C:membrane"/>
    <property type="evidence" value="ECO:0007669"/>
    <property type="project" value="UniProtKB-SubCell"/>
</dbReference>
<evidence type="ECO:0008006" key="9">
    <source>
        <dbReference type="Google" id="ProtNLM"/>
    </source>
</evidence>
<proteinExistence type="inferred from homology"/>
<evidence type="ECO:0000313" key="8">
    <source>
        <dbReference type="Proteomes" id="UP000694555"/>
    </source>
</evidence>
<accession>A0A8C0AZ96</accession>
<feature type="transmembrane region" description="Helical" evidence="6">
    <location>
        <begin position="92"/>
        <end position="111"/>
    </location>
</feature>
<feature type="transmembrane region" description="Helical" evidence="6">
    <location>
        <begin position="6"/>
        <end position="24"/>
    </location>
</feature>
<feature type="transmembrane region" description="Helical" evidence="6">
    <location>
        <begin position="123"/>
        <end position="142"/>
    </location>
</feature>
<feature type="transmembrane region" description="Helical" evidence="6">
    <location>
        <begin position="184"/>
        <end position="205"/>
    </location>
</feature>
<dbReference type="Pfam" id="PF04819">
    <property type="entry name" value="DUF716"/>
    <property type="match status" value="1"/>
</dbReference>
<protein>
    <recommendedName>
        <fullName evidence="9">Transmembrane protein 45B</fullName>
    </recommendedName>
</protein>
<dbReference type="AlphaFoldDB" id="A0A8C0AZ96"/>
<keyword evidence="5 6" id="KW-0472">Membrane</keyword>
<reference evidence="7" key="2">
    <citation type="submission" date="2025-09" db="UniProtKB">
        <authorList>
            <consortium name="Ensembl"/>
        </authorList>
    </citation>
    <scope>IDENTIFICATION</scope>
</reference>
<evidence type="ECO:0000256" key="3">
    <source>
        <dbReference type="ARBA" id="ARBA00022692"/>
    </source>
</evidence>
<dbReference type="Ensembl" id="ENSBJAT00000009470.1">
    <property type="protein sequence ID" value="ENSBJAP00000009204.1"/>
    <property type="gene ID" value="ENSBJAG00000006334.1"/>
</dbReference>
<comment type="subcellular location">
    <subcellularLocation>
        <location evidence="1">Membrane</location>
        <topology evidence="1">Multi-pass membrane protein</topology>
    </subcellularLocation>
</comment>
<feature type="transmembrane region" description="Helical" evidence="6">
    <location>
        <begin position="217"/>
        <end position="237"/>
    </location>
</feature>
<evidence type="ECO:0000256" key="5">
    <source>
        <dbReference type="ARBA" id="ARBA00023136"/>
    </source>
</evidence>
<name>A0A8C0AZ96_9AVES</name>
<keyword evidence="3 6" id="KW-0812">Transmembrane</keyword>
<reference evidence="7" key="1">
    <citation type="submission" date="2025-08" db="UniProtKB">
        <authorList>
            <consortium name="Ensembl"/>
        </authorList>
    </citation>
    <scope>IDENTIFICATION</scope>
</reference>
<feature type="transmembrane region" description="Helical" evidence="6">
    <location>
        <begin position="53"/>
        <end position="72"/>
    </location>
</feature>
<organism evidence="7 8">
    <name type="scientific">Buteo japonicus</name>
    <dbReference type="NCBI Taxonomy" id="224669"/>
    <lineage>
        <taxon>Eukaryota</taxon>
        <taxon>Metazoa</taxon>
        <taxon>Chordata</taxon>
        <taxon>Craniata</taxon>
        <taxon>Vertebrata</taxon>
        <taxon>Euteleostomi</taxon>
        <taxon>Archelosauria</taxon>
        <taxon>Archosauria</taxon>
        <taxon>Dinosauria</taxon>
        <taxon>Saurischia</taxon>
        <taxon>Theropoda</taxon>
        <taxon>Coelurosauria</taxon>
        <taxon>Aves</taxon>
        <taxon>Neognathae</taxon>
        <taxon>Neoaves</taxon>
        <taxon>Telluraves</taxon>
        <taxon>Accipitrimorphae</taxon>
        <taxon>Accipitriformes</taxon>
        <taxon>Accipitridae</taxon>
        <taxon>Accipitrinae</taxon>
        <taxon>Buteo</taxon>
    </lineage>
</organism>
<evidence type="ECO:0000256" key="6">
    <source>
        <dbReference type="SAM" id="Phobius"/>
    </source>
</evidence>